<dbReference type="Pfam" id="PF20212">
    <property type="entry name" value="DUF6572"/>
    <property type="match status" value="1"/>
</dbReference>
<keyword evidence="2" id="KW-1185">Reference proteome</keyword>
<evidence type="ECO:0000313" key="2">
    <source>
        <dbReference type="Proteomes" id="UP001367771"/>
    </source>
</evidence>
<evidence type="ECO:0000313" key="1">
    <source>
        <dbReference type="EMBL" id="MEI5687786.1"/>
    </source>
</evidence>
<dbReference type="Proteomes" id="UP001367771">
    <property type="component" value="Unassembled WGS sequence"/>
</dbReference>
<sequence>MADTTVDFIAFDDDRGACLLVLVEEGWEQPFDDHLRSLQDRLYGCVNAALDGQVAALFPKSAGLNFIVQVDCYNLPTKPVTEFVERFAAGLFEMNGYSPKQSNFVRSFKFEVNHDSLAT</sequence>
<gene>
    <name evidence="1" type="ORF">V8201_11915</name>
</gene>
<dbReference type="EMBL" id="JBBBDM010000005">
    <property type="protein sequence ID" value="MEI5687786.1"/>
    <property type="molecule type" value="Genomic_DNA"/>
</dbReference>
<protein>
    <submittedName>
        <fullName evidence="1">DUF6572 domain-containing protein</fullName>
    </submittedName>
</protein>
<organism evidence="1 2">
    <name type="scientific">Sphingomonas kyungheensis</name>
    <dbReference type="NCBI Taxonomy" id="1069987"/>
    <lineage>
        <taxon>Bacteria</taxon>
        <taxon>Pseudomonadati</taxon>
        <taxon>Pseudomonadota</taxon>
        <taxon>Alphaproteobacteria</taxon>
        <taxon>Sphingomonadales</taxon>
        <taxon>Sphingomonadaceae</taxon>
        <taxon>Sphingomonas</taxon>
    </lineage>
</organism>
<proteinExistence type="predicted"/>
<reference evidence="1 2" key="1">
    <citation type="journal article" date="2013" name="Int. J. Syst. Evol. Microbiol.">
        <title>Sphingomonas kyungheensis sp. nov., a bacterium with ginsenoside-converting activity isolated from soil of a ginseng field.</title>
        <authorList>
            <person name="Son H.M."/>
            <person name="Yang J.E."/>
            <person name="Park Y."/>
            <person name="Han C.K."/>
            <person name="Kim S.G."/>
            <person name="Kook M."/>
            <person name="Yi T.H."/>
        </authorList>
    </citation>
    <scope>NUCLEOTIDE SEQUENCE [LARGE SCALE GENOMIC DNA]</scope>
    <source>
        <strain evidence="1 2">LMG 26582</strain>
    </source>
</reference>
<name>A0ABU8H4A9_9SPHN</name>
<accession>A0ABU8H4A9</accession>
<comment type="caution">
    <text evidence="1">The sequence shown here is derived from an EMBL/GenBank/DDBJ whole genome shotgun (WGS) entry which is preliminary data.</text>
</comment>
<dbReference type="InterPro" id="IPR046702">
    <property type="entry name" value="DUF6572"/>
</dbReference>
<dbReference type="RefSeq" id="WP_336545425.1">
    <property type="nucleotide sequence ID" value="NZ_JBBBDM010000005.1"/>
</dbReference>